<dbReference type="PANTHER" id="PTHR47506">
    <property type="entry name" value="TRANSCRIPTIONAL REGULATORY PROTEIN"/>
    <property type="match status" value="1"/>
</dbReference>
<dbReference type="PANTHER" id="PTHR47506:SF1">
    <property type="entry name" value="HTH-TYPE TRANSCRIPTIONAL REGULATOR YJDC"/>
    <property type="match status" value="1"/>
</dbReference>
<keyword evidence="3" id="KW-0804">Transcription</keyword>
<evidence type="ECO:0000256" key="2">
    <source>
        <dbReference type="ARBA" id="ARBA00023125"/>
    </source>
</evidence>
<proteinExistence type="predicted"/>
<dbReference type="RefSeq" id="WP_084737842.1">
    <property type="nucleotide sequence ID" value="NZ_FQZK01000022.1"/>
</dbReference>
<dbReference type="Proteomes" id="UP000184452">
    <property type="component" value="Unassembled WGS sequence"/>
</dbReference>
<dbReference type="PRINTS" id="PR00455">
    <property type="entry name" value="HTHTETR"/>
</dbReference>
<evidence type="ECO:0000256" key="1">
    <source>
        <dbReference type="ARBA" id="ARBA00023015"/>
    </source>
</evidence>
<keyword evidence="8" id="KW-1185">Reference proteome</keyword>
<dbReference type="InterPro" id="IPR001647">
    <property type="entry name" value="HTH_TetR"/>
</dbReference>
<dbReference type="EMBL" id="FQZK01000022">
    <property type="protein sequence ID" value="SHK52254.1"/>
    <property type="molecule type" value="Genomic_DNA"/>
</dbReference>
<reference evidence="7 8" key="1">
    <citation type="submission" date="2016-11" db="EMBL/GenBank/DDBJ databases">
        <authorList>
            <person name="Jaros S."/>
            <person name="Januszkiewicz K."/>
            <person name="Wedrychowicz H."/>
        </authorList>
    </citation>
    <scope>NUCLEOTIDE SEQUENCE [LARGE SCALE GENOMIC DNA]</scope>
    <source>
        <strain evidence="7 8">CGMCC 4.5723</strain>
    </source>
</reference>
<dbReference type="Pfam" id="PF00440">
    <property type="entry name" value="TetR_N"/>
    <property type="match status" value="1"/>
</dbReference>
<dbReference type="GO" id="GO:0003677">
    <property type="term" value="F:DNA binding"/>
    <property type="evidence" value="ECO:0007669"/>
    <property type="project" value="UniProtKB-UniRule"/>
</dbReference>
<feature type="domain" description="HTH tetR-type" evidence="6">
    <location>
        <begin position="13"/>
        <end position="73"/>
    </location>
</feature>
<evidence type="ECO:0000256" key="4">
    <source>
        <dbReference type="PROSITE-ProRule" id="PRU00335"/>
    </source>
</evidence>
<evidence type="ECO:0000256" key="5">
    <source>
        <dbReference type="SAM" id="MobiDB-lite"/>
    </source>
</evidence>
<dbReference type="SUPFAM" id="SSF46689">
    <property type="entry name" value="Homeodomain-like"/>
    <property type="match status" value="1"/>
</dbReference>
<dbReference type="AlphaFoldDB" id="A0A1M6T5M5"/>
<evidence type="ECO:0000256" key="3">
    <source>
        <dbReference type="ARBA" id="ARBA00023163"/>
    </source>
</evidence>
<dbReference type="STRING" id="758803.SAMN05421803_12250"/>
<name>A0A1M6T5M5_9ACTN</name>
<accession>A0A1M6T5M5</accession>
<keyword evidence="1" id="KW-0805">Transcription regulation</keyword>
<dbReference type="PROSITE" id="PS50977">
    <property type="entry name" value="HTH_TETR_2"/>
    <property type="match status" value="1"/>
</dbReference>
<dbReference type="OrthoDB" id="3474596at2"/>
<evidence type="ECO:0000313" key="8">
    <source>
        <dbReference type="Proteomes" id="UP000184452"/>
    </source>
</evidence>
<organism evidence="7 8">
    <name type="scientific">Nocardiopsis flavescens</name>
    <dbReference type="NCBI Taxonomy" id="758803"/>
    <lineage>
        <taxon>Bacteria</taxon>
        <taxon>Bacillati</taxon>
        <taxon>Actinomycetota</taxon>
        <taxon>Actinomycetes</taxon>
        <taxon>Streptosporangiales</taxon>
        <taxon>Nocardiopsidaceae</taxon>
        <taxon>Nocardiopsis</taxon>
    </lineage>
</organism>
<feature type="DNA-binding region" description="H-T-H motif" evidence="4">
    <location>
        <begin position="36"/>
        <end position="55"/>
    </location>
</feature>
<protein>
    <submittedName>
        <fullName evidence="7">Regulatory protein, tetR family</fullName>
    </submittedName>
</protein>
<dbReference type="InterPro" id="IPR009057">
    <property type="entry name" value="Homeodomain-like_sf"/>
</dbReference>
<evidence type="ECO:0000313" key="7">
    <source>
        <dbReference type="EMBL" id="SHK52254.1"/>
    </source>
</evidence>
<evidence type="ECO:0000259" key="6">
    <source>
        <dbReference type="PROSITE" id="PS50977"/>
    </source>
</evidence>
<dbReference type="Gene3D" id="1.10.357.10">
    <property type="entry name" value="Tetracycline Repressor, domain 2"/>
    <property type="match status" value="1"/>
</dbReference>
<keyword evidence="2 4" id="KW-0238">DNA-binding</keyword>
<sequence length="248" mass="27181">MARSGGTGRRSSEETRERLISAATETLREEGYSGASARAIAARAEANSALVFYHFGGVDQLLLAALDRSSAERMAMYRELTAPARTLEELVEAATRIYRTDLERGFITEFSELVAAAVTKPELREEIRDRAEPWVAFVEEEWERVLGGSPLARLLPAREVAYGAITFYLGVNLFSVLDEDHSRTEAVFELGGRLAPRARLLTLRLPRRGRGAGRAEEEGEEGEAGVQEPEGAWEAEEPGGGASDAREP</sequence>
<feature type="region of interest" description="Disordered" evidence="5">
    <location>
        <begin position="209"/>
        <end position="248"/>
    </location>
</feature>
<gene>
    <name evidence="7" type="ORF">SAMN05421803_12250</name>
</gene>